<sequence>MRIRLPMLLLLPAMTAGCEAFDPYRREGAWRPAGVNDQNLAVMVARPAELVRGTGAEGGTGAAAAGAIERLRADRVKPLPDIGVARIITLPGAGPGGGS</sequence>
<organism evidence="1 2">
    <name type="scientific">Roseicella aerolata</name>
    <dbReference type="NCBI Taxonomy" id="2883479"/>
    <lineage>
        <taxon>Bacteria</taxon>
        <taxon>Pseudomonadati</taxon>
        <taxon>Pseudomonadota</taxon>
        <taxon>Alphaproteobacteria</taxon>
        <taxon>Acetobacterales</taxon>
        <taxon>Roseomonadaceae</taxon>
        <taxon>Roseicella</taxon>
    </lineage>
</organism>
<accession>A0A9X1IAP4</accession>
<protein>
    <submittedName>
        <fullName evidence="1">Uncharacterized protein</fullName>
    </submittedName>
</protein>
<dbReference type="AlphaFoldDB" id="A0A9X1IAP4"/>
<keyword evidence="2" id="KW-1185">Reference proteome</keyword>
<name>A0A9X1IAP4_9PROT</name>
<dbReference type="EMBL" id="JAJAQI010000003">
    <property type="protein sequence ID" value="MCB4820816.1"/>
    <property type="molecule type" value="Genomic_DNA"/>
</dbReference>
<evidence type="ECO:0000313" key="1">
    <source>
        <dbReference type="EMBL" id="MCB4820816.1"/>
    </source>
</evidence>
<dbReference type="PROSITE" id="PS51257">
    <property type="entry name" value="PROKAR_LIPOPROTEIN"/>
    <property type="match status" value="1"/>
</dbReference>
<reference evidence="1" key="1">
    <citation type="submission" date="2021-10" db="EMBL/GenBank/DDBJ databases">
        <title>Roseicella aerolatum sp. nov., isolated from aerosols of e-waste dismantling site.</title>
        <authorList>
            <person name="Qin T."/>
        </authorList>
    </citation>
    <scope>NUCLEOTIDE SEQUENCE</scope>
    <source>
        <strain evidence="1">GB24</strain>
    </source>
</reference>
<dbReference type="RefSeq" id="WP_226604584.1">
    <property type="nucleotide sequence ID" value="NZ_JAJAQI010000003.1"/>
</dbReference>
<dbReference type="Proteomes" id="UP001139311">
    <property type="component" value="Unassembled WGS sequence"/>
</dbReference>
<comment type="caution">
    <text evidence="1">The sequence shown here is derived from an EMBL/GenBank/DDBJ whole genome shotgun (WGS) entry which is preliminary data.</text>
</comment>
<proteinExistence type="predicted"/>
<evidence type="ECO:0000313" key="2">
    <source>
        <dbReference type="Proteomes" id="UP001139311"/>
    </source>
</evidence>
<gene>
    <name evidence="1" type="ORF">LHA35_03615</name>
</gene>